<dbReference type="EMBL" id="CP027669">
    <property type="protein sequence ID" value="AVO40248.1"/>
    <property type="molecule type" value="Genomic_DNA"/>
</dbReference>
<evidence type="ECO:0000313" key="2">
    <source>
        <dbReference type="Proteomes" id="UP000239326"/>
    </source>
</evidence>
<proteinExistence type="predicted"/>
<protein>
    <submittedName>
        <fullName evidence="1">Lipo-like protein</fullName>
    </submittedName>
</protein>
<dbReference type="Gene3D" id="3.90.1720.10">
    <property type="entry name" value="endopeptidase domain like (from Nostoc punctiforme)"/>
    <property type="match status" value="1"/>
</dbReference>
<organism evidence="1 2">
    <name type="scientific">Simplicispira suum</name>
    <dbReference type="NCBI Taxonomy" id="2109915"/>
    <lineage>
        <taxon>Bacteria</taxon>
        <taxon>Pseudomonadati</taxon>
        <taxon>Pseudomonadota</taxon>
        <taxon>Betaproteobacteria</taxon>
        <taxon>Burkholderiales</taxon>
        <taxon>Comamonadaceae</taxon>
        <taxon>Simplicispira</taxon>
    </lineage>
</organism>
<dbReference type="OrthoDB" id="1550427at2"/>
<dbReference type="SUPFAM" id="SSF54001">
    <property type="entry name" value="Cysteine proteinases"/>
    <property type="match status" value="1"/>
</dbReference>
<accession>A0A2S0MWI9</accession>
<name>A0A2S0MWI9_9BURK</name>
<keyword evidence="2" id="KW-1185">Reference proteome</keyword>
<dbReference type="AlphaFoldDB" id="A0A2S0MWI9"/>
<sequence length="275" mass="30658">MFHGLLHSLGQALARYLSQPHSSIQTGMPTDRRALAQQLRPGDVLLVEGNSRVSTVIKYFTQSTWSHAAFFVGPQLGGCNALGEPYLLIEADMIDGVCKRPLSHYATYPTRICRPVGLSATDLQQVLLEITSKLGAQYDLRNVFDLARYFLPALPVHGHWRRRLLALGSGDPTRAICSSLIAEAFQSVNYPVLPAITAECHQDAQRLHAVMETIYHIRNRRLFVPRDFDVSPYFDIVKPALAEGFDFHRMHWEAEDVSVSVQASSPAESASKRST</sequence>
<evidence type="ECO:0000313" key="1">
    <source>
        <dbReference type="EMBL" id="AVO40248.1"/>
    </source>
</evidence>
<dbReference type="Proteomes" id="UP000239326">
    <property type="component" value="Chromosome"/>
</dbReference>
<dbReference type="InterPro" id="IPR038765">
    <property type="entry name" value="Papain-like_cys_pep_sf"/>
</dbReference>
<reference evidence="1 2" key="1">
    <citation type="submission" date="2018-03" db="EMBL/GenBank/DDBJ databases">
        <title>Genome sequencing of Simplicispira sp.</title>
        <authorList>
            <person name="Kim S.-J."/>
            <person name="Heo J."/>
            <person name="Kwon S.-W."/>
        </authorList>
    </citation>
    <scope>NUCLEOTIDE SEQUENCE [LARGE SCALE GENOMIC DNA]</scope>
    <source>
        <strain evidence="1 2">SC1-8</strain>
    </source>
</reference>
<dbReference type="KEGG" id="simp:C6571_02200"/>
<dbReference type="RefSeq" id="WP_106445241.1">
    <property type="nucleotide sequence ID" value="NZ_CP027669.1"/>
</dbReference>
<gene>
    <name evidence="1" type="ORF">C6571_02200</name>
</gene>